<dbReference type="PANTHER" id="PTHR11808:SF80">
    <property type="entry name" value="CYSTATHIONINE GAMMA-LYASE"/>
    <property type="match status" value="1"/>
</dbReference>
<dbReference type="Proteomes" id="UP001162030">
    <property type="component" value="Chromosome"/>
</dbReference>
<accession>A0ABM9I878</accession>
<dbReference type="SUPFAM" id="SSF53383">
    <property type="entry name" value="PLP-dependent transferases"/>
    <property type="match status" value="1"/>
</dbReference>
<feature type="region of interest" description="Disordered" evidence="3">
    <location>
        <begin position="1"/>
        <end position="25"/>
    </location>
</feature>
<name>A0ABM9I878_9GAMM</name>
<dbReference type="Gene3D" id="3.90.1150.10">
    <property type="entry name" value="Aspartate Aminotransferase, domain 1"/>
    <property type="match status" value="1"/>
</dbReference>
<dbReference type="InterPro" id="IPR000277">
    <property type="entry name" value="Cys/Met-Metab_PyrdxlP-dep_enz"/>
</dbReference>
<dbReference type="InterPro" id="IPR015422">
    <property type="entry name" value="PyrdxlP-dep_Trfase_small"/>
</dbReference>
<evidence type="ECO:0000313" key="5">
    <source>
        <dbReference type="Proteomes" id="UP001162030"/>
    </source>
</evidence>
<proteinExistence type="predicted"/>
<organism evidence="4 5">
    <name type="scientific">Methylocaldum szegediense</name>
    <dbReference type="NCBI Taxonomy" id="73780"/>
    <lineage>
        <taxon>Bacteria</taxon>
        <taxon>Pseudomonadati</taxon>
        <taxon>Pseudomonadota</taxon>
        <taxon>Gammaproteobacteria</taxon>
        <taxon>Methylococcales</taxon>
        <taxon>Methylococcaceae</taxon>
        <taxon>Methylocaldum</taxon>
    </lineage>
</organism>
<evidence type="ECO:0000256" key="2">
    <source>
        <dbReference type="ARBA" id="ARBA00022898"/>
    </source>
</evidence>
<comment type="cofactor">
    <cofactor evidence="1">
        <name>pyridoxal 5'-phosphate</name>
        <dbReference type="ChEBI" id="CHEBI:597326"/>
    </cofactor>
</comment>
<evidence type="ECO:0000256" key="3">
    <source>
        <dbReference type="SAM" id="MobiDB-lite"/>
    </source>
</evidence>
<dbReference type="Pfam" id="PF01053">
    <property type="entry name" value="Cys_Met_Meta_PP"/>
    <property type="match status" value="1"/>
</dbReference>
<keyword evidence="5" id="KW-1185">Reference proteome</keyword>
<evidence type="ECO:0000256" key="1">
    <source>
        <dbReference type="ARBA" id="ARBA00001933"/>
    </source>
</evidence>
<dbReference type="InterPro" id="IPR015424">
    <property type="entry name" value="PyrdxlP-dep_Trfase"/>
</dbReference>
<dbReference type="RefSeq" id="WP_084161804.1">
    <property type="nucleotide sequence ID" value="NZ_OX458333.1"/>
</dbReference>
<evidence type="ECO:0000313" key="4">
    <source>
        <dbReference type="EMBL" id="CAI8951036.1"/>
    </source>
</evidence>
<dbReference type="EMBL" id="OX458333">
    <property type="protein sequence ID" value="CAI8951036.1"/>
    <property type="molecule type" value="Genomic_DNA"/>
</dbReference>
<dbReference type="InterPro" id="IPR015421">
    <property type="entry name" value="PyrdxlP-dep_Trfase_major"/>
</dbReference>
<reference evidence="4 5" key="1">
    <citation type="submission" date="2023-03" db="EMBL/GenBank/DDBJ databases">
        <authorList>
            <person name="Pearce D."/>
        </authorList>
    </citation>
    <scope>NUCLEOTIDE SEQUENCE [LARGE SCALE GENOMIC DNA]</scope>
    <source>
        <strain evidence="4">Msz</strain>
    </source>
</reference>
<gene>
    <name evidence="4" type="ORF">MSZNOR_4451</name>
</gene>
<sequence length="611" mass="68653">MDNIGFATPPIPHEPAQQDGHASEGIDRLRILSPRRKSTAARSLDELVDEQLAHFGIDPDTTFGRTLARLSRRMYESYADIDRLWMETAETIQNLDRSDRIAYFNAKKFLSFQLAKLLDYLQNPNRRCYQALNYRSATIASKGPYSVFDNVPALFSANPVITRTATYIYACAEWIEDAFQGKEQLLQIYSRLLNPTSIALANHIVDLEAGPYASEYFAWNFNSGMAAIDGVLSHVLGRDDILITSRNVYGGTHQLIHNWFEKPANLEIGVETFDGYTADDFLKAWQRARTRYADRFSAGRRAYVYLESPCNPHGYVLDVPAICREAHRLGLRVILDSTIGTPFLYTPLQREDPAERPDFVIHSYTKDLSGSGSVIAGTVIGRNEDMFIPKGESADGVKWDETLFWNVYYVKGAFLNADAAFEVLQGMRTLDVRMLRKCINTQILARFLASHPSITVHCNALPDDPNHEIMKKTAALALPAPLFTLDMGDLPREAFQRFFDNLSPTFGHMISLGQSNTIVACPALTTHSELDEKALREAGISPTTIRIAVGNEDPLDLIRHWIDTAKLTIDPVVPGFSRGFGTLSAARELVRTIYLDSHRTYIEAKIRQSID</sequence>
<keyword evidence="2" id="KW-0663">Pyridoxal phosphate</keyword>
<dbReference type="Gene3D" id="3.40.640.10">
    <property type="entry name" value="Type I PLP-dependent aspartate aminotransferase-like (Major domain)"/>
    <property type="match status" value="1"/>
</dbReference>
<dbReference type="PANTHER" id="PTHR11808">
    <property type="entry name" value="TRANS-SULFURATION ENZYME FAMILY MEMBER"/>
    <property type="match status" value="1"/>
</dbReference>
<protein>
    <submittedName>
        <fullName evidence="4">Cystathionine beta-lyase/cystathionine gamma-synthase</fullName>
    </submittedName>
</protein>